<dbReference type="GO" id="GO:0007165">
    <property type="term" value="P:signal transduction"/>
    <property type="evidence" value="ECO:0007669"/>
    <property type="project" value="UniProtKB-KW"/>
</dbReference>
<keyword evidence="3 5" id="KW-0807">Transducer</keyword>
<gene>
    <name evidence="10" type="ORF">KNV97_12320</name>
</gene>
<dbReference type="RefSeq" id="WP_218563235.1">
    <property type="nucleotide sequence ID" value="NZ_CP076643.1"/>
</dbReference>
<dbReference type="FunFam" id="1.10.287.950:FF:000001">
    <property type="entry name" value="Methyl-accepting chemotaxis sensory transducer"/>
    <property type="match status" value="1"/>
</dbReference>
<dbReference type="EMBL" id="CP076643">
    <property type="protein sequence ID" value="QXO18985.1"/>
    <property type="molecule type" value="Genomic_DNA"/>
</dbReference>
<keyword evidence="2" id="KW-1003">Cell membrane</keyword>
<dbReference type="CDD" id="cd06225">
    <property type="entry name" value="HAMP"/>
    <property type="match status" value="1"/>
</dbReference>
<dbReference type="Proteomes" id="UP000694232">
    <property type="component" value="Chromosome 1"/>
</dbReference>
<evidence type="ECO:0000256" key="1">
    <source>
        <dbReference type="ARBA" id="ARBA00004429"/>
    </source>
</evidence>
<evidence type="ECO:0000256" key="6">
    <source>
        <dbReference type="SAM" id="Phobius"/>
    </source>
</evidence>
<evidence type="ECO:0000259" key="7">
    <source>
        <dbReference type="PROSITE" id="PS50111"/>
    </source>
</evidence>
<dbReference type="InterPro" id="IPR004089">
    <property type="entry name" value="MCPsignal_dom"/>
</dbReference>
<dbReference type="GO" id="GO:0006935">
    <property type="term" value="P:chemotaxis"/>
    <property type="evidence" value="ECO:0007669"/>
    <property type="project" value="UniProtKB-ARBA"/>
</dbReference>
<comment type="subcellular location">
    <subcellularLocation>
        <location evidence="1">Cell inner membrane</location>
        <topology evidence="1">Multi-pass membrane protein</topology>
    </subcellularLocation>
</comment>
<keyword evidence="6" id="KW-1133">Transmembrane helix</keyword>
<dbReference type="PANTHER" id="PTHR32089">
    <property type="entry name" value="METHYL-ACCEPTING CHEMOTAXIS PROTEIN MCPB"/>
    <property type="match status" value="1"/>
</dbReference>
<dbReference type="AlphaFoldDB" id="A0A975UC02"/>
<organism evidence="10 11">
    <name type="scientific">Vibrio ostreae</name>
    <dbReference type="NCBI Taxonomy" id="2841925"/>
    <lineage>
        <taxon>Bacteria</taxon>
        <taxon>Pseudomonadati</taxon>
        <taxon>Pseudomonadota</taxon>
        <taxon>Gammaproteobacteria</taxon>
        <taxon>Vibrionales</taxon>
        <taxon>Vibrionaceae</taxon>
        <taxon>Vibrio</taxon>
    </lineage>
</organism>
<dbReference type="GO" id="GO:0005886">
    <property type="term" value="C:plasma membrane"/>
    <property type="evidence" value="ECO:0007669"/>
    <property type="project" value="UniProtKB-SubCell"/>
</dbReference>
<dbReference type="PROSITE" id="PS50885">
    <property type="entry name" value="HAMP"/>
    <property type="match status" value="1"/>
</dbReference>
<feature type="domain" description="T-SNARE coiled-coil homology" evidence="8">
    <location>
        <begin position="555"/>
        <end position="601"/>
    </location>
</feature>
<evidence type="ECO:0000256" key="3">
    <source>
        <dbReference type="ARBA" id="ARBA00023224"/>
    </source>
</evidence>
<dbReference type="InterPro" id="IPR003660">
    <property type="entry name" value="HAMP_dom"/>
</dbReference>
<evidence type="ECO:0000259" key="9">
    <source>
        <dbReference type="PROSITE" id="PS50885"/>
    </source>
</evidence>
<keyword evidence="2" id="KW-0997">Cell inner membrane</keyword>
<evidence type="ECO:0000313" key="10">
    <source>
        <dbReference type="EMBL" id="QXO18985.1"/>
    </source>
</evidence>
<evidence type="ECO:0000313" key="11">
    <source>
        <dbReference type="Proteomes" id="UP000694232"/>
    </source>
</evidence>
<dbReference type="Pfam" id="PF00672">
    <property type="entry name" value="HAMP"/>
    <property type="match status" value="1"/>
</dbReference>
<dbReference type="InterPro" id="IPR000727">
    <property type="entry name" value="T_SNARE_dom"/>
</dbReference>
<dbReference type="SMART" id="SM00283">
    <property type="entry name" value="MA"/>
    <property type="match status" value="1"/>
</dbReference>
<proteinExistence type="inferred from homology"/>
<dbReference type="Pfam" id="PF00015">
    <property type="entry name" value="MCPsignal"/>
    <property type="match status" value="1"/>
</dbReference>
<keyword evidence="11" id="KW-1185">Reference proteome</keyword>
<evidence type="ECO:0000256" key="4">
    <source>
        <dbReference type="ARBA" id="ARBA00029447"/>
    </source>
</evidence>
<dbReference type="SMART" id="SM00304">
    <property type="entry name" value="HAMP"/>
    <property type="match status" value="1"/>
</dbReference>
<dbReference type="KEGG" id="vos:KNV97_12320"/>
<name>A0A975UC02_9VIBR</name>
<feature type="domain" description="Methyl-accepting transducer" evidence="7">
    <location>
        <begin position="368"/>
        <end position="604"/>
    </location>
</feature>
<comment type="similarity">
    <text evidence="4">Belongs to the methyl-accepting chemotaxis (MCP) protein family.</text>
</comment>
<reference evidence="10" key="1">
    <citation type="submission" date="2021-06" db="EMBL/GenBank/DDBJ databases">
        <title>Vibrio nov. sp., novel gut bacterium isolated from Yellow Sea oyster.</title>
        <authorList>
            <person name="Muhammad N."/>
            <person name="Nguyen T.H."/>
            <person name="Lee Y.-J."/>
            <person name="Ko J."/>
            <person name="Kim S.-G."/>
        </authorList>
    </citation>
    <scope>NUCLEOTIDE SEQUENCE</scope>
    <source>
        <strain evidence="10">OG9-811</strain>
    </source>
</reference>
<evidence type="ECO:0000256" key="5">
    <source>
        <dbReference type="PROSITE-ProRule" id="PRU00284"/>
    </source>
</evidence>
<evidence type="ECO:0000256" key="2">
    <source>
        <dbReference type="ARBA" id="ARBA00022519"/>
    </source>
</evidence>
<evidence type="ECO:0000259" key="8">
    <source>
        <dbReference type="PROSITE" id="PS50192"/>
    </source>
</evidence>
<sequence length="640" mass="69478">MTKSFGLKQILLVSVMALVAASVAISSTISYLKESEVISAMITRSGEIYTQDKANLVQTFIQEKITAVKGIGELYKDQPYPGNSAQDYIDLTELFATTLATGSSFIGFESNGDAYWNQITDAWPGHKFNGDIRTMSYYKEGRQSTTPSLTDPYPDSADPNTYWVSIVQRTQDGMLGVDMKLGFLNKLVEQSTDLAGSAAMIINHDGTVLASSQNSALKPGDKTLESDWFKGAAKSIIGSEHSVQDYQLNGEDKIFYSSQIKVANKNWYFVIGQSKGIAFANLTDSKHSAIVIGLVATLVSVLIAYLVIQMLYRPILSLKQTIHSLSSGNGDLTQRLEVKSQDELGQIAQGVNNFISQLQSMMLEIKQASQTLQSNVGSVETLSQRNADKLRHHVVETEQIVTALEEMNATAGSTASDAANTSNITQQANHTSVESRQIMARSLATVDALIKDVDMTVDSVRSMSEETQSIHSVLTVIGEIAEQTNLLALNAAIEAARAGEQGRGFAVVADEVRNLANRTKDSTQEIENAIGRLLQGNQVVVDAMSKTKQRCHDTASSSQNVADSLETMASYIDDINDLSTQIATAAEEQSSVTHGVSESMNELNQIVTELDEIGSRTLAGMSDITQVNQQIVSTISRFKL</sequence>
<keyword evidence="6" id="KW-0472">Membrane</keyword>
<dbReference type="CDD" id="cd11386">
    <property type="entry name" value="MCP_signal"/>
    <property type="match status" value="1"/>
</dbReference>
<dbReference type="PROSITE" id="PS50192">
    <property type="entry name" value="T_SNARE"/>
    <property type="match status" value="1"/>
</dbReference>
<dbReference type="PANTHER" id="PTHR32089:SF55">
    <property type="entry name" value="METHYL ACCEPTING SENSORY TRANSDUCER WITH CACHE_2 SMALL MOLECULE BINDING DOMAIN"/>
    <property type="match status" value="1"/>
</dbReference>
<dbReference type="PROSITE" id="PS50111">
    <property type="entry name" value="CHEMOTAXIS_TRANSDUC_2"/>
    <property type="match status" value="1"/>
</dbReference>
<feature type="transmembrane region" description="Helical" evidence="6">
    <location>
        <begin position="289"/>
        <end position="312"/>
    </location>
</feature>
<accession>A0A975UC02</accession>
<keyword evidence="6" id="KW-0812">Transmembrane</keyword>
<feature type="domain" description="HAMP" evidence="9">
    <location>
        <begin position="313"/>
        <end position="363"/>
    </location>
</feature>
<protein>
    <submittedName>
        <fullName evidence="10">Methyl-accepting chemotaxis protein</fullName>
    </submittedName>
</protein>